<keyword evidence="2" id="KW-0732">Signal</keyword>
<dbReference type="AlphaFoldDB" id="M7P270"/>
<dbReference type="InterPro" id="IPR003423">
    <property type="entry name" value="OMP_efflux"/>
</dbReference>
<keyword evidence="2 3" id="KW-0449">Lipoprotein</keyword>
<dbReference type="EMBL" id="APHR01000019">
    <property type="protein sequence ID" value="EMR13582.1"/>
    <property type="molecule type" value="Genomic_DNA"/>
</dbReference>
<proteinExistence type="inferred from homology"/>
<dbReference type="SUPFAM" id="SSF56954">
    <property type="entry name" value="Outer membrane efflux proteins (OEP)"/>
    <property type="match status" value="1"/>
</dbReference>
<dbReference type="PROSITE" id="PS51257">
    <property type="entry name" value="PROKAR_LIPOPROTEIN"/>
    <property type="match status" value="1"/>
</dbReference>
<dbReference type="InterPro" id="IPR010131">
    <property type="entry name" value="MdtP/NodT-like"/>
</dbReference>
<dbReference type="NCBIfam" id="TIGR01845">
    <property type="entry name" value="outer_NodT"/>
    <property type="match status" value="1"/>
</dbReference>
<dbReference type="RefSeq" id="WP_009725875.1">
    <property type="nucleotide sequence ID" value="NZ_APHR01000019.1"/>
</dbReference>
<keyword evidence="2" id="KW-0812">Transmembrane</keyword>
<keyword evidence="2" id="KW-0564">Palmitate</keyword>
<dbReference type="PATRIC" id="fig|1286106.3.peg.857"/>
<protein>
    <submittedName>
        <fullName evidence="3">RND efflux system, outer membrane lipoprotein CmeC</fullName>
    </submittedName>
</protein>
<name>M7P270_9GAMM</name>
<comment type="caution">
    <text evidence="3">The sequence shown here is derived from an EMBL/GenBank/DDBJ whole genome shotgun (WGS) entry which is preliminary data.</text>
</comment>
<dbReference type="GO" id="GO:0015562">
    <property type="term" value="F:efflux transmembrane transporter activity"/>
    <property type="evidence" value="ECO:0007669"/>
    <property type="project" value="InterPro"/>
</dbReference>
<evidence type="ECO:0000256" key="2">
    <source>
        <dbReference type="RuleBase" id="RU362097"/>
    </source>
</evidence>
<organism evidence="3 4">
    <name type="scientific">Methylophaga lonarensis MPL</name>
    <dbReference type="NCBI Taxonomy" id="1286106"/>
    <lineage>
        <taxon>Bacteria</taxon>
        <taxon>Pseudomonadati</taxon>
        <taxon>Pseudomonadota</taxon>
        <taxon>Gammaproteobacteria</taxon>
        <taxon>Thiotrichales</taxon>
        <taxon>Piscirickettsiaceae</taxon>
        <taxon>Methylophaga</taxon>
    </lineage>
</organism>
<dbReference type="Gene3D" id="1.20.1600.10">
    <property type="entry name" value="Outer membrane efflux proteins (OEP)"/>
    <property type="match status" value="1"/>
</dbReference>
<dbReference type="PANTHER" id="PTHR30203">
    <property type="entry name" value="OUTER MEMBRANE CATION EFFLUX PROTEIN"/>
    <property type="match status" value="1"/>
</dbReference>
<feature type="chain" id="PRO_5001441354" evidence="2">
    <location>
        <begin position="23"/>
        <end position="463"/>
    </location>
</feature>
<evidence type="ECO:0000313" key="3">
    <source>
        <dbReference type="EMBL" id="EMR13582.1"/>
    </source>
</evidence>
<comment type="similarity">
    <text evidence="1 2">Belongs to the outer membrane factor (OMF) (TC 1.B.17) family.</text>
</comment>
<evidence type="ECO:0000313" key="4">
    <source>
        <dbReference type="Proteomes" id="UP000012019"/>
    </source>
</evidence>
<dbReference type="Gene3D" id="2.20.200.10">
    <property type="entry name" value="Outer membrane efflux proteins (OEP)"/>
    <property type="match status" value="1"/>
</dbReference>
<accession>M7P270</accession>
<feature type="signal peptide" evidence="2">
    <location>
        <begin position="1"/>
        <end position="22"/>
    </location>
</feature>
<dbReference type="STRING" id="1286106.MPL1_04277"/>
<comment type="subcellular location">
    <subcellularLocation>
        <location evidence="2">Cell outer membrane</location>
        <topology evidence="2">Lipid-anchor</topology>
    </subcellularLocation>
</comment>
<reference evidence="3 4" key="1">
    <citation type="journal article" date="2013" name="Genome Announc.">
        <title>Draft Genome Sequence of Methylophaga lonarensis MPLT, a Haloalkaliphilic (Non-Methane-Utilizing) Methylotroph.</title>
        <authorList>
            <person name="Shetty S.A."/>
            <person name="Marathe N.P."/>
            <person name="Munot H."/>
            <person name="Antony C.P."/>
            <person name="Dhotre D.P."/>
            <person name="Murrell J.C."/>
            <person name="Shouche Y.S."/>
        </authorList>
    </citation>
    <scope>NUCLEOTIDE SEQUENCE [LARGE SCALE GENOMIC DNA]</scope>
    <source>
        <strain evidence="3 4">MPL</strain>
    </source>
</reference>
<dbReference type="eggNOG" id="COG1538">
    <property type="taxonomic scope" value="Bacteria"/>
</dbReference>
<dbReference type="OrthoDB" id="9770517at2"/>
<sequence>MKFSRITLTMGSLVLLSACSLAPVHETPDMSVADRLGSASTETPPAREIAWQDFYQNPQLKTLISKALSNNHDLRTAALRVEQVRAQYRIREADRFPPLDGNAAISRQRSPAAMSFVNNSQVVDQYSVGVGIASWEIDIFGRIRNLSEQALQEFFASQSARDSVQLSLIAEVADTFYSWHSDTAQLKLAENTRDARAESYQLIQQRFDNGLASELELRQAETLLHSARVDVARFQQQLNQRFTALQLLVAETLDSSDWQADETLLDFAELPADLDSETLLQRPDVIEAEYRLKAANANIGAVRAEFFPRISLTSSLGLLGTSPANMLNTSARSWQISPQLTVPIIDWGRNQAQLDVAELEREILIVQYQQVLEQAFKEVHDELQAQQTLDDQLHALQDLTLASKRGLELAELRYEQGLDSYLEVLDAQRTVLDAQQSEISVKLARTRNQLTLYKAMGGGLMTH</sequence>
<dbReference type="Proteomes" id="UP000012019">
    <property type="component" value="Unassembled WGS sequence"/>
</dbReference>
<dbReference type="Pfam" id="PF02321">
    <property type="entry name" value="OEP"/>
    <property type="match status" value="2"/>
</dbReference>
<keyword evidence="2" id="KW-0472">Membrane</keyword>
<dbReference type="GO" id="GO:0009279">
    <property type="term" value="C:cell outer membrane"/>
    <property type="evidence" value="ECO:0007669"/>
    <property type="project" value="UniProtKB-SubCell"/>
</dbReference>
<evidence type="ECO:0000256" key="1">
    <source>
        <dbReference type="ARBA" id="ARBA00007613"/>
    </source>
</evidence>
<keyword evidence="4" id="KW-1185">Reference proteome</keyword>
<gene>
    <name evidence="3" type="ORF">MPL1_04277</name>
</gene>
<dbReference type="PANTHER" id="PTHR30203:SF32">
    <property type="entry name" value="CATION EFFLUX SYSTEM PROTEIN CUSC"/>
    <property type="match status" value="1"/>
</dbReference>
<keyword evidence="2" id="KW-1134">Transmembrane beta strand</keyword>